<evidence type="ECO:0000256" key="3">
    <source>
        <dbReference type="ARBA" id="ARBA00022729"/>
    </source>
</evidence>
<keyword evidence="10" id="KW-1185">Reference proteome</keyword>
<comment type="caution">
    <text evidence="9">The sequence shown here is derived from an EMBL/GenBank/DDBJ whole genome shotgun (WGS) entry which is preliminary data.</text>
</comment>
<evidence type="ECO:0000256" key="1">
    <source>
        <dbReference type="ARBA" id="ARBA00004442"/>
    </source>
</evidence>
<dbReference type="EMBL" id="SOZE01000004">
    <property type="protein sequence ID" value="TFF39320.1"/>
    <property type="molecule type" value="Genomic_DNA"/>
</dbReference>
<dbReference type="Pfam" id="PF07980">
    <property type="entry name" value="SusD_RagB"/>
    <property type="match status" value="1"/>
</dbReference>
<dbReference type="Pfam" id="PF14322">
    <property type="entry name" value="SusD-like_3"/>
    <property type="match status" value="1"/>
</dbReference>
<feature type="signal peptide" evidence="6">
    <location>
        <begin position="1"/>
        <end position="21"/>
    </location>
</feature>
<gene>
    <name evidence="9" type="ORF">E2R66_06790</name>
</gene>
<dbReference type="InterPro" id="IPR012944">
    <property type="entry name" value="SusD_RagB_dom"/>
</dbReference>
<evidence type="ECO:0000259" key="8">
    <source>
        <dbReference type="Pfam" id="PF14322"/>
    </source>
</evidence>
<name>A0A4Y8SL11_9SPHI</name>
<comment type="similarity">
    <text evidence="2">Belongs to the SusD family.</text>
</comment>
<sequence length="558" mass="62334">MKNINKSVLFLSAISLLLLNACKKDYLNVTPTNLLTAQTIFGDSVLTEVYVVGRYTGVQLTSENAGPSFQRGFDSPWLSSITDESIHTQDNGSFIVQQGNVTPDNASFLTNFWFRSYRSIREINYAFANIDNVPMSNGTKTRLKAELHFIRAYRYHDLIRAYGDVPLVGDKVWGLTDKDYTPLFTRSPKQDCIAYAVNELDQAIAGLKNAKLADGRASVGAAMGLKSRLLLYAASPLYTDGQNNPTKWAAAAAAAKAVMDLGTYSLYPNYKAEFLTNKTSEDVYERVYSTSVQHSQLELLNGPNGYNGWGGNTPLQNFVDGFQMSNGKAITDPSSGYNPQDPYTNRDPRLAQTVLYNGHPYRGRPVEFFLPGGKDSKDGIANWNTTLTGYCMLKYMDENLNPNDPLNLYKDQTQTQPFKYIRYAEILLNYAEAQNEAVGPDNSVYAALKLIRTRAGMPEITPGLSQADMRTAIQNERQVELSFEDHRYFDVRRWKIANVTENVPAYGVHPVKNADGSITYTKFVALANRKFADKNYWMPIPQSEILSSGGLLKQNPGY</sequence>
<evidence type="ECO:0000259" key="7">
    <source>
        <dbReference type="Pfam" id="PF07980"/>
    </source>
</evidence>
<dbReference type="RefSeq" id="WP_133227562.1">
    <property type="nucleotide sequence ID" value="NZ_SOZE01000004.1"/>
</dbReference>
<accession>A0A4Y8SL11</accession>
<organism evidence="9 10">
    <name type="scientific">Mucilaginibacter psychrotolerans</name>
    <dbReference type="NCBI Taxonomy" id="1524096"/>
    <lineage>
        <taxon>Bacteria</taxon>
        <taxon>Pseudomonadati</taxon>
        <taxon>Bacteroidota</taxon>
        <taxon>Sphingobacteriia</taxon>
        <taxon>Sphingobacteriales</taxon>
        <taxon>Sphingobacteriaceae</taxon>
        <taxon>Mucilaginibacter</taxon>
    </lineage>
</organism>
<dbReference type="InterPro" id="IPR033985">
    <property type="entry name" value="SusD-like_N"/>
</dbReference>
<feature type="domain" description="SusD-like N-terminal" evidence="8">
    <location>
        <begin position="76"/>
        <end position="231"/>
    </location>
</feature>
<evidence type="ECO:0000256" key="5">
    <source>
        <dbReference type="ARBA" id="ARBA00023237"/>
    </source>
</evidence>
<keyword evidence="3 6" id="KW-0732">Signal</keyword>
<proteinExistence type="inferred from homology"/>
<evidence type="ECO:0000256" key="6">
    <source>
        <dbReference type="SAM" id="SignalP"/>
    </source>
</evidence>
<evidence type="ECO:0000256" key="2">
    <source>
        <dbReference type="ARBA" id="ARBA00006275"/>
    </source>
</evidence>
<reference evidence="9 10" key="1">
    <citation type="journal article" date="2017" name="Int. J. Syst. Evol. Microbiol.">
        <title>Mucilaginibacterpsychrotolerans sp. nov., isolated from peatlands.</title>
        <authorList>
            <person name="Deng Y."/>
            <person name="Shen L."/>
            <person name="Xu B."/>
            <person name="Liu Y."/>
            <person name="Gu Z."/>
            <person name="Liu H."/>
            <person name="Zhou Y."/>
        </authorList>
    </citation>
    <scope>NUCLEOTIDE SEQUENCE [LARGE SCALE GENOMIC DNA]</scope>
    <source>
        <strain evidence="9 10">NH7-4</strain>
    </source>
</reference>
<evidence type="ECO:0000313" key="10">
    <source>
        <dbReference type="Proteomes" id="UP000297540"/>
    </source>
</evidence>
<dbReference type="Proteomes" id="UP000297540">
    <property type="component" value="Unassembled WGS sequence"/>
</dbReference>
<dbReference type="Gene3D" id="1.25.40.390">
    <property type="match status" value="1"/>
</dbReference>
<protein>
    <submittedName>
        <fullName evidence="9">RagB/SusD family nutrient uptake outer membrane protein</fullName>
    </submittedName>
</protein>
<dbReference type="OrthoDB" id="5694214at2"/>
<feature type="domain" description="RagB/SusD" evidence="7">
    <location>
        <begin position="273"/>
        <end position="558"/>
    </location>
</feature>
<dbReference type="GO" id="GO:0009279">
    <property type="term" value="C:cell outer membrane"/>
    <property type="evidence" value="ECO:0007669"/>
    <property type="project" value="UniProtKB-SubCell"/>
</dbReference>
<dbReference type="InterPro" id="IPR011990">
    <property type="entry name" value="TPR-like_helical_dom_sf"/>
</dbReference>
<dbReference type="SUPFAM" id="SSF48452">
    <property type="entry name" value="TPR-like"/>
    <property type="match status" value="1"/>
</dbReference>
<keyword evidence="5" id="KW-0998">Cell outer membrane</keyword>
<evidence type="ECO:0000313" key="9">
    <source>
        <dbReference type="EMBL" id="TFF39320.1"/>
    </source>
</evidence>
<dbReference type="AlphaFoldDB" id="A0A4Y8SL11"/>
<keyword evidence="4" id="KW-0472">Membrane</keyword>
<evidence type="ECO:0000256" key="4">
    <source>
        <dbReference type="ARBA" id="ARBA00023136"/>
    </source>
</evidence>
<feature type="chain" id="PRO_5021502681" evidence="6">
    <location>
        <begin position="22"/>
        <end position="558"/>
    </location>
</feature>
<comment type="subcellular location">
    <subcellularLocation>
        <location evidence="1">Cell outer membrane</location>
    </subcellularLocation>
</comment>